<name>A0A803TUW3_ANOCA</name>
<sequence length="136" mass="14545">MSILKIHGREIFDSRGNPTVEVDLFTSKGLFRAAVPSGASTGIYEALELRDNDKTRFLGKGKERPSGWGNRAVLFFLAICLGRRLAALPANPPSSAFVTFATSVLLSVLACSAFASESHASNRVSLGKMQLTASRA</sequence>
<dbReference type="SMART" id="SM01193">
    <property type="entry name" value="Enolase_N"/>
    <property type="match status" value="1"/>
</dbReference>
<evidence type="ECO:0000256" key="1">
    <source>
        <dbReference type="ARBA" id="ARBA00001946"/>
    </source>
</evidence>
<dbReference type="Ensembl" id="ENSACAT00000039256.1">
    <property type="protein sequence ID" value="ENSACAP00000039003.1"/>
    <property type="gene ID" value="ENSACAG00000045027.1"/>
</dbReference>
<dbReference type="Proteomes" id="UP000001646">
    <property type="component" value="Unplaced"/>
</dbReference>
<dbReference type="AlphaFoldDB" id="A0A803TUW3"/>
<organism evidence="6 7">
    <name type="scientific">Anolis carolinensis</name>
    <name type="common">Green anole</name>
    <name type="synonym">American chameleon</name>
    <dbReference type="NCBI Taxonomy" id="28377"/>
    <lineage>
        <taxon>Eukaryota</taxon>
        <taxon>Metazoa</taxon>
        <taxon>Chordata</taxon>
        <taxon>Craniata</taxon>
        <taxon>Vertebrata</taxon>
        <taxon>Euteleostomi</taxon>
        <taxon>Lepidosauria</taxon>
        <taxon>Squamata</taxon>
        <taxon>Bifurcata</taxon>
        <taxon>Unidentata</taxon>
        <taxon>Episquamata</taxon>
        <taxon>Toxicofera</taxon>
        <taxon>Iguania</taxon>
        <taxon>Dactyloidae</taxon>
        <taxon>Anolis</taxon>
    </lineage>
</organism>
<evidence type="ECO:0000259" key="5">
    <source>
        <dbReference type="SMART" id="SM01193"/>
    </source>
</evidence>
<evidence type="ECO:0000313" key="6">
    <source>
        <dbReference type="Ensembl" id="ENSACAP00000039003.1"/>
    </source>
</evidence>
<keyword evidence="7" id="KW-1185">Reference proteome</keyword>
<dbReference type="PANTHER" id="PTHR11902">
    <property type="entry name" value="ENOLASE"/>
    <property type="match status" value="1"/>
</dbReference>
<dbReference type="SUPFAM" id="SSF54826">
    <property type="entry name" value="Enolase N-terminal domain-like"/>
    <property type="match status" value="1"/>
</dbReference>
<dbReference type="GeneTree" id="ENSGT00950000182805"/>
<dbReference type="GO" id="GO:0004634">
    <property type="term" value="F:phosphopyruvate hydratase activity"/>
    <property type="evidence" value="ECO:0007669"/>
    <property type="project" value="UniProtKB-EC"/>
</dbReference>
<evidence type="ECO:0000313" key="7">
    <source>
        <dbReference type="Proteomes" id="UP000001646"/>
    </source>
</evidence>
<dbReference type="InterPro" id="IPR020811">
    <property type="entry name" value="Enolase_N"/>
</dbReference>
<dbReference type="GO" id="GO:0000287">
    <property type="term" value="F:magnesium ion binding"/>
    <property type="evidence" value="ECO:0007669"/>
    <property type="project" value="InterPro"/>
</dbReference>
<dbReference type="PANTHER" id="PTHR11902:SF12">
    <property type="entry name" value="ALPHA-ENOLASE"/>
    <property type="match status" value="1"/>
</dbReference>
<feature type="domain" description="Enolase N-terminal" evidence="5">
    <location>
        <begin position="3"/>
        <end position="124"/>
    </location>
</feature>
<keyword evidence="3" id="KW-0460">Magnesium</keyword>
<dbReference type="Gene3D" id="3.30.390.10">
    <property type="entry name" value="Enolase-like, N-terminal domain"/>
    <property type="match status" value="1"/>
</dbReference>
<comment type="cofactor">
    <cofactor evidence="1">
        <name>Mg(2+)</name>
        <dbReference type="ChEBI" id="CHEBI:18420"/>
    </cofactor>
</comment>
<evidence type="ECO:0000256" key="3">
    <source>
        <dbReference type="ARBA" id="ARBA00022842"/>
    </source>
</evidence>
<protein>
    <recommendedName>
        <fullName evidence="5">Enolase N-terminal domain-containing protein</fullName>
    </recommendedName>
</protein>
<dbReference type="InterPro" id="IPR029017">
    <property type="entry name" value="Enolase-like_N"/>
</dbReference>
<dbReference type="InterPro" id="IPR000941">
    <property type="entry name" value="Enolase"/>
</dbReference>
<reference evidence="6" key="3">
    <citation type="submission" date="2025-09" db="UniProtKB">
        <authorList>
            <consortium name="Ensembl"/>
        </authorList>
    </citation>
    <scope>IDENTIFICATION</scope>
</reference>
<dbReference type="InParanoid" id="A0A803TUW3"/>
<evidence type="ECO:0000256" key="4">
    <source>
        <dbReference type="ARBA" id="ARBA00048333"/>
    </source>
</evidence>
<accession>A0A803TUW3</accession>
<dbReference type="Pfam" id="PF03952">
    <property type="entry name" value="Enolase_N"/>
    <property type="match status" value="1"/>
</dbReference>
<dbReference type="GO" id="GO:0000015">
    <property type="term" value="C:phosphopyruvate hydratase complex"/>
    <property type="evidence" value="ECO:0007669"/>
    <property type="project" value="InterPro"/>
</dbReference>
<comment type="catalytic activity">
    <reaction evidence="4">
        <text>(2R)-2-phosphoglycerate = phosphoenolpyruvate + H2O</text>
        <dbReference type="Rhea" id="RHEA:10164"/>
        <dbReference type="ChEBI" id="CHEBI:15377"/>
        <dbReference type="ChEBI" id="CHEBI:58289"/>
        <dbReference type="ChEBI" id="CHEBI:58702"/>
        <dbReference type="EC" id="4.2.1.11"/>
    </reaction>
</comment>
<reference evidence="6" key="1">
    <citation type="submission" date="2009-12" db="EMBL/GenBank/DDBJ databases">
        <title>The Genome Sequence of Anolis carolinensis (Green Anole Lizard).</title>
        <authorList>
            <consortium name="The Genome Sequencing Platform"/>
            <person name="Di Palma F."/>
            <person name="Alfoldi J."/>
            <person name="Heiman D."/>
            <person name="Young S."/>
            <person name="Grabherr M."/>
            <person name="Johnson J."/>
            <person name="Lander E.S."/>
            <person name="Lindblad-Toh K."/>
        </authorList>
    </citation>
    <scope>NUCLEOTIDE SEQUENCE [LARGE SCALE GENOMIC DNA]</scope>
    <source>
        <strain evidence="6">JBL SC #1</strain>
    </source>
</reference>
<dbReference type="GO" id="GO:0006096">
    <property type="term" value="P:glycolytic process"/>
    <property type="evidence" value="ECO:0007669"/>
    <property type="project" value="InterPro"/>
</dbReference>
<keyword evidence="2" id="KW-0479">Metal-binding</keyword>
<proteinExistence type="predicted"/>
<evidence type="ECO:0000256" key="2">
    <source>
        <dbReference type="ARBA" id="ARBA00022723"/>
    </source>
</evidence>
<reference evidence="6" key="2">
    <citation type="submission" date="2025-08" db="UniProtKB">
        <authorList>
            <consortium name="Ensembl"/>
        </authorList>
    </citation>
    <scope>IDENTIFICATION</scope>
</reference>